<evidence type="ECO:0000313" key="2">
    <source>
        <dbReference type="EMBL" id="GBP18663.1"/>
    </source>
</evidence>
<dbReference type="AlphaFoldDB" id="A0A4C1TX75"/>
<reference evidence="2 3" key="1">
    <citation type="journal article" date="2019" name="Commun. Biol.">
        <title>The bagworm genome reveals a unique fibroin gene that provides high tensile strength.</title>
        <authorList>
            <person name="Kono N."/>
            <person name="Nakamura H."/>
            <person name="Ohtoshi R."/>
            <person name="Tomita M."/>
            <person name="Numata K."/>
            <person name="Arakawa K."/>
        </authorList>
    </citation>
    <scope>NUCLEOTIDE SEQUENCE [LARGE SCALE GENOMIC DNA]</scope>
</reference>
<sequence>MENYYRKQAIDKGGTTFSHLTTAYYRSGGAKALFPQRADCGHPFEFKSIIKDIQTGELGVLIRTSDAGAAKLLSLSPRYGLVMSPLFGIFFISITCS</sequence>
<dbReference type="Proteomes" id="UP000299102">
    <property type="component" value="Unassembled WGS sequence"/>
</dbReference>
<proteinExistence type="predicted"/>
<comment type="caution">
    <text evidence="2">The sequence shown here is derived from an EMBL/GenBank/DDBJ whole genome shotgun (WGS) entry which is preliminary data.</text>
</comment>
<keyword evidence="1" id="KW-0812">Transmembrane</keyword>
<gene>
    <name evidence="2" type="ORF">EVAR_14433_1</name>
</gene>
<accession>A0A4C1TX75</accession>
<dbReference type="EMBL" id="BGZK01000099">
    <property type="protein sequence ID" value="GBP18663.1"/>
    <property type="molecule type" value="Genomic_DNA"/>
</dbReference>
<evidence type="ECO:0000256" key="1">
    <source>
        <dbReference type="SAM" id="Phobius"/>
    </source>
</evidence>
<protein>
    <submittedName>
        <fullName evidence="2">Uncharacterized protein</fullName>
    </submittedName>
</protein>
<name>A0A4C1TX75_EUMVA</name>
<keyword evidence="1" id="KW-0472">Membrane</keyword>
<evidence type="ECO:0000313" key="3">
    <source>
        <dbReference type="Proteomes" id="UP000299102"/>
    </source>
</evidence>
<keyword evidence="3" id="KW-1185">Reference proteome</keyword>
<organism evidence="2 3">
    <name type="scientific">Eumeta variegata</name>
    <name type="common">Bagworm moth</name>
    <name type="synonym">Eumeta japonica</name>
    <dbReference type="NCBI Taxonomy" id="151549"/>
    <lineage>
        <taxon>Eukaryota</taxon>
        <taxon>Metazoa</taxon>
        <taxon>Ecdysozoa</taxon>
        <taxon>Arthropoda</taxon>
        <taxon>Hexapoda</taxon>
        <taxon>Insecta</taxon>
        <taxon>Pterygota</taxon>
        <taxon>Neoptera</taxon>
        <taxon>Endopterygota</taxon>
        <taxon>Lepidoptera</taxon>
        <taxon>Glossata</taxon>
        <taxon>Ditrysia</taxon>
        <taxon>Tineoidea</taxon>
        <taxon>Psychidae</taxon>
        <taxon>Oiketicinae</taxon>
        <taxon>Eumeta</taxon>
    </lineage>
</organism>
<feature type="transmembrane region" description="Helical" evidence="1">
    <location>
        <begin position="79"/>
        <end position="96"/>
    </location>
</feature>
<keyword evidence="1" id="KW-1133">Transmembrane helix</keyword>